<evidence type="ECO:0000313" key="7">
    <source>
        <dbReference type="EMBL" id="AGT44403.1"/>
    </source>
</evidence>
<dbReference type="InterPro" id="IPR007235">
    <property type="entry name" value="Glyco_trans_28_C"/>
</dbReference>
<dbReference type="GO" id="GO:0016758">
    <property type="term" value="F:hexosyltransferase activity"/>
    <property type="evidence" value="ECO:0007669"/>
    <property type="project" value="InterPro"/>
</dbReference>
<keyword evidence="4 7" id="KW-0808">Transferase</keyword>
<dbReference type="GeneID" id="301090419"/>
<comment type="subcellular location">
    <subcellularLocation>
        <location evidence="1">Membrane</location>
    </subcellularLocation>
</comment>
<dbReference type="EMBL" id="CP004120">
    <property type="protein sequence ID" value="AGT44403.1"/>
    <property type="molecule type" value="Genomic_DNA"/>
</dbReference>
<dbReference type="PANTHER" id="PTHR43025">
    <property type="entry name" value="MONOGALACTOSYLDIACYLGLYCEROL SYNTHASE"/>
    <property type="match status" value="1"/>
</dbReference>
<dbReference type="PANTHER" id="PTHR43025:SF3">
    <property type="entry name" value="MONOGALACTOSYLDIACYLGLYCEROL SYNTHASE 1, CHLOROPLASTIC"/>
    <property type="match status" value="1"/>
</dbReference>
<keyword evidence="8" id="KW-1185">Reference proteome</keyword>
<dbReference type="GO" id="GO:0009247">
    <property type="term" value="P:glycolipid biosynthetic process"/>
    <property type="evidence" value="ECO:0007669"/>
    <property type="project" value="InterPro"/>
</dbReference>
<dbReference type="OrthoDB" id="356668at2"/>
<dbReference type="InterPro" id="IPR050519">
    <property type="entry name" value="Glycosyltransf_28_UgtP"/>
</dbReference>
<feature type="domain" description="Glycosyl transferase family 28 C-terminal" evidence="5">
    <location>
        <begin position="215"/>
        <end position="359"/>
    </location>
</feature>
<dbReference type="PATRIC" id="fig|1291379.3.peg.1902"/>
<dbReference type="Gene3D" id="3.40.50.2000">
    <property type="entry name" value="Glycogen Phosphorylase B"/>
    <property type="match status" value="1"/>
</dbReference>
<dbReference type="KEGG" id="tped:TPE_1929"/>
<dbReference type="STRING" id="1291379.TPE_1929"/>
<evidence type="ECO:0000256" key="2">
    <source>
        <dbReference type="ARBA" id="ARBA00006962"/>
    </source>
</evidence>
<gene>
    <name evidence="7" type="ORF">TPE_1929</name>
</gene>
<evidence type="ECO:0000256" key="4">
    <source>
        <dbReference type="ARBA" id="ARBA00022679"/>
    </source>
</evidence>
<feature type="domain" description="Diacylglycerol glucosyltransferase N-terminal" evidence="6">
    <location>
        <begin position="18"/>
        <end position="171"/>
    </location>
</feature>
<protein>
    <submittedName>
        <fullName evidence="7">Glycosyl transferase family protein</fullName>
    </submittedName>
</protein>
<dbReference type="Pfam" id="PF06925">
    <property type="entry name" value="MGDG_synth"/>
    <property type="match status" value="1"/>
</dbReference>
<sequence length="379" mass="43459">MKQNQVIGFLYLPTGAGHLSGARALSEYLTESYPNEVECKLKNGFTEKMIFSKLFFERGYSATSNYFEKGYVAFYQLTSFNFSLNIFKKIFAPFFIQGIVKFIKENKITKLVCTHEILIVAAREAINRTKKDIPLISIVMDPFTAHPIWFYEKNTDLIVFSEKLKNEAIQKYKFNPDRIHKFPIMLSRNFDTKCTQEEKIKIKKLHGIPEDKKIVLIAGGGEGLKKAVKIVHNFIRAKTDSYLIAVCGKNKELKYTLEYLAKLAGFKNIKILGFVPFMKELMNIADCIITKSGPATIMEALLIGKPLILSTYVRGQEWGNLLYVTQNHAGWYIPEPKKIVKKTQEIFSDDSVLNEICSKIENMDIKNGLKDIAEFIYNF</sequence>
<evidence type="ECO:0000259" key="5">
    <source>
        <dbReference type="Pfam" id="PF04101"/>
    </source>
</evidence>
<evidence type="ECO:0000256" key="3">
    <source>
        <dbReference type="ARBA" id="ARBA00022676"/>
    </source>
</evidence>
<comment type="similarity">
    <text evidence="2">Belongs to the glycosyltransferase 28 family.</text>
</comment>
<dbReference type="RefSeq" id="WP_020965701.1">
    <property type="nucleotide sequence ID" value="NC_022097.1"/>
</dbReference>
<proteinExistence type="inferred from homology"/>
<dbReference type="HOGENOM" id="CLU_028367_0_1_12"/>
<organism evidence="7 8">
    <name type="scientific">Treponema pedis str. T A4</name>
    <dbReference type="NCBI Taxonomy" id="1291379"/>
    <lineage>
        <taxon>Bacteria</taxon>
        <taxon>Pseudomonadati</taxon>
        <taxon>Spirochaetota</taxon>
        <taxon>Spirochaetia</taxon>
        <taxon>Spirochaetales</taxon>
        <taxon>Treponemataceae</taxon>
        <taxon>Treponema</taxon>
    </lineage>
</organism>
<dbReference type="AlphaFoldDB" id="S6A0W8"/>
<dbReference type="Proteomes" id="UP000015620">
    <property type="component" value="Chromosome"/>
</dbReference>
<accession>S6A0W8</accession>
<evidence type="ECO:0000259" key="6">
    <source>
        <dbReference type="Pfam" id="PF06925"/>
    </source>
</evidence>
<dbReference type="InterPro" id="IPR009695">
    <property type="entry name" value="Diacylglyc_glucosyltr_N"/>
</dbReference>
<evidence type="ECO:0000313" key="8">
    <source>
        <dbReference type="Proteomes" id="UP000015620"/>
    </source>
</evidence>
<name>S6A0W8_9SPIR</name>
<keyword evidence="3" id="KW-0328">Glycosyltransferase</keyword>
<dbReference type="SUPFAM" id="SSF53756">
    <property type="entry name" value="UDP-Glycosyltransferase/glycogen phosphorylase"/>
    <property type="match status" value="1"/>
</dbReference>
<dbReference type="Pfam" id="PF04101">
    <property type="entry name" value="Glyco_tran_28_C"/>
    <property type="match status" value="1"/>
</dbReference>
<dbReference type="GO" id="GO:0016020">
    <property type="term" value="C:membrane"/>
    <property type="evidence" value="ECO:0007669"/>
    <property type="project" value="UniProtKB-SubCell"/>
</dbReference>
<reference evidence="7 8" key="1">
    <citation type="journal article" date="2013" name="PLoS ONE">
        <title>Genome-Wide Relatedness of Treponema pedis, from Gingiva and Necrotic Skin Lesions of Pigs, with the Human Oral Pathogen Treponema denticola.</title>
        <authorList>
            <person name="Svartstrom O."/>
            <person name="Mushtaq M."/>
            <person name="Pringle M."/>
            <person name="Segerman B."/>
        </authorList>
    </citation>
    <scope>NUCLEOTIDE SEQUENCE [LARGE SCALE GENOMIC DNA]</scope>
    <source>
        <strain evidence="7">T A4</strain>
    </source>
</reference>
<evidence type="ECO:0000256" key="1">
    <source>
        <dbReference type="ARBA" id="ARBA00004370"/>
    </source>
</evidence>